<dbReference type="KEGG" id="cbar:PATL70BA_0147"/>
<dbReference type="OrthoDB" id="30052at2"/>
<reference evidence="1 2" key="1">
    <citation type="submission" date="2018-09" db="EMBL/GenBank/DDBJ databases">
        <authorList>
            <person name="Postec A."/>
        </authorList>
    </citation>
    <scope>NUCLEOTIDE SEQUENCE [LARGE SCALE GENOMIC DNA]</scope>
    <source>
        <strain evidence="1">70B-A</strain>
    </source>
</reference>
<evidence type="ECO:0000313" key="1">
    <source>
        <dbReference type="EMBL" id="VDN45989.1"/>
    </source>
</evidence>
<dbReference type="Proteomes" id="UP000279029">
    <property type="component" value="Chromosome"/>
</dbReference>
<accession>A0A3P7RZ56</accession>
<dbReference type="RefSeq" id="WP_125135570.1">
    <property type="nucleotide sequence ID" value="NZ_LR130778.1"/>
</dbReference>
<name>A0A3P7RZ56_9FIRM</name>
<keyword evidence="2" id="KW-1185">Reference proteome</keyword>
<dbReference type="AlphaFoldDB" id="A0A3P7RZ56"/>
<evidence type="ECO:0000313" key="2">
    <source>
        <dbReference type="Proteomes" id="UP000279029"/>
    </source>
</evidence>
<organism evidence="1 2">
    <name type="scientific">Petrocella atlantisensis</name>
    <dbReference type="NCBI Taxonomy" id="2173034"/>
    <lineage>
        <taxon>Bacteria</taxon>
        <taxon>Bacillati</taxon>
        <taxon>Bacillota</taxon>
        <taxon>Clostridia</taxon>
        <taxon>Lachnospirales</taxon>
        <taxon>Vallitaleaceae</taxon>
        <taxon>Petrocella</taxon>
    </lineage>
</organism>
<dbReference type="EMBL" id="LR130778">
    <property type="protein sequence ID" value="VDN45989.1"/>
    <property type="molecule type" value="Genomic_DNA"/>
</dbReference>
<sequence length="141" mass="16619">MALVRENVKQEDWEYFNSLNIQFEGKHITADKYSTWVVNPEREVFFTTVCWGGRDYGDTYILIWGQSRIYVYVEARPTRLANGTREFCWLIEKITAPLTIKDKRDELINLIKEVADINYDRRSSAIFVITRIAEPEFIEGV</sequence>
<protein>
    <submittedName>
        <fullName evidence="1">Uncharacterized protein</fullName>
    </submittedName>
</protein>
<gene>
    <name evidence="1" type="ORF">PATL70BA_0147</name>
</gene>
<proteinExistence type="predicted"/>